<evidence type="ECO:0000313" key="2">
    <source>
        <dbReference type="Proteomes" id="UP000028123"/>
    </source>
</evidence>
<evidence type="ECO:0000313" key="1">
    <source>
        <dbReference type="EMBL" id="KEQ26913.1"/>
    </source>
</evidence>
<accession>A0A081P890</accession>
<protein>
    <submittedName>
        <fullName evidence="1">CRISPR-associated protein Csd2</fullName>
    </submittedName>
</protein>
<dbReference type="InterPro" id="IPR013419">
    <property type="entry name" value="CRISPR-assoc_prot_Cas7/Csh2"/>
</dbReference>
<name>A0A081P890_9BACL</name>
<organism evidence="1 2">
    <name type="scientific">Paenibacillus tyrfis</name>
    <dbReference type="NCBI Taxonomy" id="1501230"/>
    <lineage>
        <taxon>Bacteria</taxon>
        <taxon>Bacillati</taxon>
        <taxon>Bacillota</taxon>
        <taxon>Bacilli</taxon>
        <taxon>Bacillales</taxon>
        <taxon>Paenibacillaceae</taxon>
        <taxon>Paenibacillus</taxon>
    </lineage>
</organism>
<dbReference type="AlphaFoldDB" id="A0A081P890"/>
<proteinExistence type="predicted"/>
<keyword evidence="2" id="KW-1185">Reference proteome</keyword>
<dbReference type="NCBIfam" id="TIGR01595">
    <property type="entry name" value="cas_CT1132"/>
    <property type="match status" value="1"/>
</dbReference>
<comment type="caution">
    <text evidence="1">The sequence shown here is derived from an EMBL/GenBank/DDBJ whole genome shotgun (WGS) entry which is preliminary data.</text>
</comment>
<dbReference type="InterPro" id="IPR006482">
    <property type="entry name" value="Cas7_Csh2/Csh2"/>
</dbReference>
<dbReference type="EMBL" id="JNVM01000005">
    <property type="protein sequence ID" value="KEQ26913.1"/>
    <property type="molecule type" value="Genomic_DNA"/>
</dbReference>
<sequence length="306" mass="34912">MNNSEILFLYDAKMTNPNGNVDDENRPRMDYESKRNLVSDVRLKRYIRDYLELQGKSLYVGKVDGKTVNAEKRLEPLLAELPGKVDKKTWNAEHEAWLLDQLIDVRLFGATMPVKGMPLTFTGPVQFSWGYSLNPVTIMESTITTHFSSTGEQSQGTMGRDYRVVYSFLSFYGLISGKRAQWTRLTEEDVQLLDEALVRSIPLLATRSKIGQSPRLYMRVEYVDDLTLIGDWRDKLDPLGDSLNQINDVELNAERLITKLEQVKDKIHRIHLWEDTDLKVSSQGAAGAFSELLPSALQTKLHRIDG</sequence>
<gene>
    <name evidence="1" type="ORF">ET33_29705</name>
</gene>
<dbReference type="Pfam" id="PF05107">
    <property type="entry name" value="Cas_Cas7"/>
    <property type="match status" value="1"/>
</dbReference>
<dbReference type="NCBIfam" id="TIGR02590">
    <property type="entry name" value="cas_Csh2"/>
    <property type="match status" value="1"/>
</dbReference>
<dbReference type="GO" id="GO:0043571">
    <property type="term" value="P:maintenance of CRISPR repeat elements"/>
    <property type="evidence" value="ECO:0007669"/>
    <property type="project" value="InterPro"/>
</dbReference>
<dbReference type="RefSeq" id="WP_036678286.1">
    <property type="nucleotide sequence ID" value="NZ_JNVM01000005.1"/>
</dbReference>
<dbReference type="Proteomes" id="UP000028123">
    <property type="component" value="Unassembled WGS sequence"/>
</dbReference>
<dbReference type="OrthoDB" id="9776792at2"/>
<dbReference type="eggNOG" id="COG3649">
    <property type="taxonomic scope" value="Bacteria"/>
</dbReference>
<reference evidence="1 2" key="1">
    <citation type="submission" date="2014-06" db="EMBL/GenBank/DDBJ databases">
        <title>Draft genome sequence of Paenibacillus sp. MSt1.</title>
        <authorList>
            <person name="Aw Y.K."/>
            <person name="Ong K.S."/>
            <person name="Gan H.M."/>
            <person name="Lee S.M."/>
        </authorList>
    </citation>
    <scope>NUCLEOTIDE SEQUENCE [LARGE SCALE GENOMIC DNA]</scope>
    <source>
        <strain evidence="1 2">MSt1</strain>
    </source>
</reference>